<name>A0A0E3K229_CLOSL</name>
<dbReference type="HOGENOM" id="CLU_2069043_0_0_9"/>
<dbReference type="EMBL" id="CP009933">
    <property type="protein sequence ID" value="AKA70483.1"/>
    <property type="molecule type" value="Genomic_DNA"/>
</dbReference>
<dbReference type="KEGG" id="csq:CSCA_3358"/>
<feature type="region of interest" description="Disordered" evidence="1">
    <location>
        <begin position="19"/>
        <end position="45"/>
    </location>
</feature>
<keyword evidence="3" id="KW-1185">Reference proteome</keyword>
<gene>
    <name evidence="2" type="ORF">CSCA_3358</name>
</gene>
<dbReference type="Proteomes" id="UP000033115">
    <property type="component" value="Chromosome"/>
</dbReference>
<dbReference type="STRING" id="1548.CSCA_3358"/>
<evidence type="ECO:0000313" key="3">
    <source>
        <dbReference type="Proteomes" id="UP000033115"/>
    </source>
</evidence>
<dbReference type="RefSeq" id="WP_029163754.1">
    <property type="nucleotide sequence ID" value="NZ_CP009933.1"/>
</dbReference>
<accession>A0A0E3K229</accession>
<dbReference type="AlphaFoldDB" id="A0A0E3K229"/>
<sequence length="118" mass="13181">MAPSSKYYIPMDESGNTIPLAKQRFGGQDIPLPDHAANGYPHTVLGGKVSSGTGEVYRQSATFHEETWPLADGQDVPLSEVHWSNNGRGDHADVHQHPFIYDWINSKWLRGDPTYFSK</sequence>
<protein>
    <submittedName>
        <fullName evidence="2">Hemolysin Filamentous hemagglutinin</fullName>
    </submittedName>
</protein>
<proteinExistence type="predicted"/>
<reference evidence="2 3" key="1">
    <citation type="journal article" date="2015" name="J. Biotechnol.">
        <title>Complete genome sequence of a malodorant-producing acetogen, Clostridium scatologenes ATCC 25775(T).</title>
        <authorList>
            <person name="Zhu Z."/>
            <person name="Guo T."/>
            <person name="Zheng H."/>
            <person name="Song T."/>
            <person name="Ouyang P."/>
            <person name="Xie J."/>
        </authorList>
    </citation>
    <scope>NUCLEOTIDE SEQUENCE [LARGE SCALE GENOMIC DNA]</scope>
    <source>
        <strain evidence="2 3">ATCC 25775</strain>
    </source>
</reference>
<evidence type="ECO:0000313" key="2">
    <source>
        <dbReference type="EMBL" id="AKA70483.1"/>
    </source>
</evidence>
<organism evidence="2 3">
    <name type="scientific">Clostridium scatologenes</name>
    <dbReference type="NCBI Taxonomy" id="1548"/>
    <lineage>
        <taxon>Bacteria</taxon>
        <taxon>Bacillati</taxon>
        <taxon>Bacillota</taxon>
        <taxon>Clostridia</taxon>
        <taxon>Eubacteriales</taxon>
        <taxon>Clostridiaceae</taxon>
        <taxon>Clostridium</taxon>
    </lineage>
</organism>
<evidence type="ECO:0000256" key="1">
    <source>
        <dbReference type="SAM" id="MobiDB-lite"/>
    </source>
</evidence>